<organism evidence="2 3">
    <name type="scientific">Winogradskyella thalassocola</name>
    <dbReference type="NCBI Taxonomy" id="262004"/>
    <lineage>
        <taxon>Bacteria</taxon>
        <taxon>Pseudomonadati</taxon>
        <taxon>Bacteroidota</taxon>
        <taxon>Flavobacteriia</taxon>
        <taxon>Flavobacteriales</taxon>
        <taxon>Flavobacteriaceae</taxon>
        <taxon>Winogradskyella</taxon>
    </lineage>
</organism>
<dbReference type="STRING" id="262004.SAMN04489796_102374"/>
<dbReference type="OrthoDB" id="1432556at2"/>
<keyword evidence="1" id="KW-0812">Transmembrane</keyword>
<dbReference type="Proteomes" id="UP000199492">
    <property type="component" value="Unassembled WGS sequence"/>
</dbReference>
<name>A0A1G8BNL6_9FLAO</name>
<evidence type="ECO:0000256" key="1">
    <source>
        <dbReference type="SAM" id="Phobius"/>
    </source>
</evidence>
<evidence type="ECO:0000313" key="3">
    <source>
        <dbReference type="Proteomes" id="UP000199492"/>
    </source>
</evidence>
<protein>
    <recommendedName>
        <fullName evidence="4">Tetratricopeptide repeat-containing protein</fullName>
    </recommendedName>
</protein>
<feature type="transmembrane region" description="Helical" evidence="1">
    <location>
        <begin position="34"/>
        <end position="54"/>
    </location>
</feature>
<dbReference type="EMBL" id="FNCZ01000002">
    <property type="protein sequence ID" value="SDH34743.1"/>
    <property type="molecule type" value="Genomic_DNA"/>
</dbReference>
<accession>A0A1G8BNL6</accession>
<evidence type="ECO:0000313" key="2">
    <source>
        <dbReference type="EMBL" id="SDH34743.1"/>
    </source>
</evidence>
<proteinExistence type="predicted"/>
<gene>
    <name evidence="2" type="ORF">SAMN04489796_102374</name>
</gene>
<keyword evidence="3" id="KW-1185">Reference proteome</keyword>
<dbReference type="InterPro" id="IPR011990">
    <property type="entry name" value="TPR-like_helical_dom_sf"/>
</dbReference>
<dbReference type="SUPFAM" id="SSF48452">
    <property type="entry name" value="TPR-like"/>
    <property type="match status" value="1"/>
</dbReference>
<dbReference type="AlphaFoldDB" id="A0A1G8BNL6"/>
<sequence>MFTPIIRIILVIFSLISATYFYTKEDFANMSMMLIAAGLFIYGYFKYGTVYAAFQQMKNDNLKKAEELISKINNPDKLTKGHKSYYYYTTGIIALEKQELEKSHSDLTEALNIGLRTEKDKSIVLLNLANIELLRKDFNKANEYIEKVRELDLNPLVESETNRIEKEINVAQLYV</sequence>
<keyword evidence="1" id="KW-1133">Transmembrane helix</keyword>
<feature type="transmembrane region" description="Helical" evidence="1">
    <location>
        <begin position="5"/>
        <end position="22"/>
    </location>
</feature>
<reference evidence="3" key="1">
    <citation type="submission" date="2016-10" db="EMBL/GenBank/DDBJ databases">
        <authorList>
            <person name="Varghese N."/>
            <person name="Submissions S."/>
        </authorList>
    </citation>
    <scope>NUCLEOTIDE SEQUENCE [LARGE SCALE GENOMIC DNA]</scope>
    <source>
        <strain evidence="3">DSM 15363</strain>
    </source>
</reference>
<evidence type="ECO:0008006" key="4">
    <source>
        <dbReference type="Google" id="ProtNLM"/>
    </source>
</evidence>
<dbReference type="RefSeq" id="WP_139181038.1">
    <property type="nucleotide sequence ID" value="NZ_FNCZ01000002.1"/>
</dbReference>
<keyword evidence="1" id="KW-0472">Membrane</keyword>
<dbReference type="Gene3D" id="1.25.40.10">
    <property type="entry name" value="Tetratricopeptide repeat domain"/>
    <property type="match status" value="1"/>
</dbReference>